<keyword evidence="3" id="KW-1185">Reference proteome</keyword>
<dbReference type="PANTHER" id="PTHR22943:SF248">
    <property type="entry name" value="SEVEN TM RECEPTOR"/>
    <property type="match status" value="1"/>
</dbReference>
<evidence type="ECO:0000313" key="2">
    <source>
        <dbReference type="EMBL" id="KAI1707206.1"/>
    </source>
</evidence>
<comment type="caution">
    <text evidence="2">The sequence shown here is derived from an EMBL/GenBank/DDBJ whole genome shotgun (WGS) entry which is preliminary data.</text>
</comment>
<evidence type="ECO:0000256" key="1">
    <source>
        <dbReference type="SAM" id="Phobius"/>
    </source>
</evidence>
<reference evidence="2" key="1">
    <citation type="submission" date="2022-01" db="EMBL/GenBank/DDBJ databases">
        <title>Genome Sequence Resource for Two Populations of Ditylenchus destructor, the Migratory Endoparasitic Phytonematode.</title>
        <authorList>
            <person name="Zhang H."/>
            <person name="Lin R."/>
            <person name="Xie B."/>
        </authorList>
    </citation>
    <scope>NUCLEOTIDE SEQUENCE</scope>
    <source>
        <strain evidence="2">BazhouSP</strain>
    </source>
</reference>
<feature type="transmembrane region" description="Helical" evidence="1">
    <location>
        <begin position="12"/>
        <end position="32"/>
    </location>
</feature>
<dbReference type="PANTHER" id="PTHR22943">
    <property type="entry name" value="7-TRANSMEMBRANE DOMAIN RECEPTOR C.ELEGANS"/>
    <property type="match status" value="1"/>
</dbReference>
<dbReference type="InterPro" id="IPR019428">
    <property type="entry name" value="7TM_GPCR_serpentine_rcpt_Str"/>
</dbReference>
<protein>
    <submittedName>
        <fullName evidence="2">Serpentine type 7TM GPCR chemoreceptor str domain-containing protein</fullName>
    </submittedName>
</protein>
<keyword evidence="1" id="KW-0472">Membrane</keyword>
<name>A0AAD4MUC7_9BILA</name>
<keyword evidence="1" id="KW-0812">Transmembrane</keyword>
<evidence type="ECO:0000313" key="3">
    <source>
        <dbReference type="Proteomes" id="UP001201812"/>
    </source>
</evidence>
<dbReference type="Pfam" id="PF10326">
    <property type="entry name" value="7TM_GPCR_Str"/>
    <property type="match status" value="1"/>
</dbReference>
<feature type="transmembrane region" description="Helical" evidence="1">
    <location>
        <begin position="179"/>
        <end position="205"/>
    </location>
</feature>
<proteinExistence type="predicted"/>
<keyword evidence="1" id="KW-1133">Transmembrane helix</keyword>
<feature type="transmembrane region" description="Helical" evidence="1">
    <location>
        <begin position="90"/>
        <end position="109"/>
    </location>
</feature>
<accession>A0AAD4MUC7</accession>
<dbReference type="EMBL" id="JAKKPZ010000042">
    <property type="protein sequence ID" value="KAI1707206.1"/>
    <property type="molecule type" value="Genomic_DNA"/>
</dbReference>
<sequence length="259" mass="29583">MLDIGKVHEVNCWLCAILGIFVNSLLIWLIVYRSVAEIRPYSRILLQTCVIDIYTIITMIVLQPVFVIVSGWNVMYVNGPARYSALPYNFILMLLWMFGFYFSIISNALQFFYRYLVLCREVKISSLRYLLMLLTASIPVFGYLWIVCCVTYPDPSSRISSFTAQISFNINETNQIVQIAYGAILPCVSSLLSIIAVLTSVLVVNASSVNYMAYITMPVHWIPVLNPVITIIVVRSYRRAVFRRFNKFRVSHLQIGGTA</sequence>
<dbReference type="SUPFAM" id="SSF81321">
    <property type="entry name" value="Family A G protein-coupled receptor-like"/>
    <property type="match status" value="1"/>
</dbReference>
<feature type="transmembrane region" description="Helical" evidence="1">
    <location>
        <begin position="44"/>
        <end position="69"/>
    </location>
</feature>
<organism evidence="2 3">
    <name type="scientific">Ditylenchus destructor</name>
    <dbReference type="NCBI Taxonomy" id="166010"/>
    <lineage>
        <taxon>Eukaryota</taxon>
        <taxon>Metazoa</taxon>
        <taxon>Ecdysozoa</taxon>
        <taxon>Nematoda</taxon>
        <taxon>Chromadorea</taxon>
        <taxon>Rhabditida</taxon>
        <taxon>Tylenchina</taxon>
        <taxon>Tylenchomorpha</taxon>
        <taxon>Sphaerularioidea</taxon>
        <taxon>Anguinidae</taxon>
        <taxon>Anguininae</taxon>
        <taxon>Ditylenchus</taxon>
    </lineage>
</organism>
<dbReference type="AlphaFoldDB" id="A0AAD4MUC7"/>
<feature type="transmembrane region" description="Helical" evidence="1">
    <location>
        <begin position="211"/>
        <end position="234"/>
    </location>
</feature>
<feature type="transmembrane region" description="Helical" evidence="1">
    <location>
        <begin position="129"/>
        <end position="152"/>
    </location>
</feature>
<dbReference type="Proteomes" id="UP001201812">
    <property type="component" value="Unassembled WGS sequence"/>
</dbReference>
<gene>
    <name evidence="2" type="ORF">DdX_12584</name>
</gene>